<evidence type="ECO:0000313" key="3">
    <source>
        <dbReference type="Proteomes" id="UP000076154"/>
    </source>
</evidence>
<dbReference type="AlphaFoldDB" id="A0A369JWD3"/>
<gene>
    <name evidence="2" type="ORF">Hypma_008171</name>
</gene>
<dbReference type="EMBL" id="LUEZ02000042">
    <property type="protein sequence ID" value="RDB24685.1"/>
    <property type="molecule type" value="Genomic_DNA"/>
</dbReference>
<accession>A0A369JWD3</accession>
<dbReference type="InParanoid" id="A0A369JWD3"/>
<dbReference type="Proteomes" id="UP000076154">
    <property type="component" value="Unassembled WGS sequence"/>
</dbReference>
<organism evidence="2 3">
    <name type="scientific">Hypsizygus marmoreus</name>
    <name type="common">White beech mushroom</name>
    <name type="synonym">Agaricus marmoreus</name>
    <dbReference type="NCBI Taxonomy" id="39966"/>
    <lineage>
        <taxon>Eukaryota</taxon>
        <taxon>Fungi</taxon>
        <taxon>Dikarya</taxon>
        <taxon>Basidiomycota</taxon>
        <taxon>Agaricomycotina</taxon>
        <taxon>Agaricomycetes</taxon>
        <taxon>Agaricomycetidae</taxon>
        <taxon>Agaricales</taxon>
        <taxon>Tricholomatineae</taxon>
        <taxon>Lyophyllaceae</taxon>
        <taxon>Hypsizygus</taxon>
    </lineage>
</organism>
<feature type="region of interest" description="Disordered" evidence="1">
    <location>
        <begin position="37"/>
        <end position="92"/>
    </location>
</feature>
<protein>
    <submittedName>
        <fullName evidence="2">Uncharacterized protein</fullName>
    </submittedName>
</protein>
<keyword evidence="3" id="KW-1185">Reference proteome</keyword>
<reference evidence="2" key="1">
    <citation type="submission" date="2018-04" db="EMBL/GenBank/DDBJ databases">
        <title>Whole genome sequencing of Hypsizygus marmoreus.</title>
        <authorList>
            <person name="Choi I.-G."/>
            <person name="Min B."/>
            <person name="Kim J.-G."/>
            <person name="Kim S."/>
            <person name="Oh Y.-L."/>
            <person name="Kong W.-S."/>
            <person name="Park H."/>
            <person name="Jeong J."/>
            <person name="Song E.-S."/>
        </authorList>
    </citation>
    <scope>NUCLEOTIDE SEQUENCE [LARGE SCALE GENOMIC DNA]</scope>
    <source>
        <strain evidence="2">51987-8</strain>
    </source>
</reference>
<proteinExistence type="predicted"/>
<feature type="region of interest" description="Disordered" evidence="1">
    <location>
        <begin position="1"/>
        <end position="22"/>
    </location>
</feature>
<evidence type="ECO:0000256" key="1">
    <source>
        <dbReference type="SAM" id="MobiDB-lite"/>
    </source>
</evidence>
<feature type="compositionally biased region" description="Polar residues" evidence="1">
    <location>
        <begin position="13"/>
        <end position="22"/>
    </location>
</feature>
<evidence type="ECO:0000313" key="2">
    <source>
        <dbReference type="EMBL" id="RDB24685.1"/>
    </source>
</evidence>
<name>A0A369JWD3_HYPMA</name>
<sequence length="92" mass="9520">MPAAVDEIPIDLTATTSGQETTSGAICGHGSCGCSSHRCGSHGHGHARSEGGTQSHPPVEQATEDDGVWRSSHKHKEPDAPTPALLAKRNTI</sequence>
<comment type="caution">
    <text evidence="2">The sequence shown here is derived from an EMBL/GenBank/DDBJ whole genome shotgun (WGS) entry which is preliminary data.</text>
</comment>